<proteinExistence type="predicted"/>
<dbReference type="InterPro" id="IPR003597">
    <property type="entry name" value="Ig_C1-set"/>
</dbReference>
<feature type="transmembrane region" description="Helical" evidence="2">
    <location>
        <begin position="312"/>
        <end position="337"/>
    </location>
</feature>
<dbReference type="Proteomes" id="UP000694892">
    <property type="component" value="Chromosome 1L"/>
</dbReference>
<dbReference type="InterPro" id="IPR007110">
    <property type="entry name" value="Ig-like_dom"/>
</dbReference>
<keyword evidence="2" id="KW-0812">Transmembrane</keyword>
<evidence type="ECO:0000256" key="1">
    <source>
        <dbReference type="ARBA" id="ARBA00023319"/>
    </source>
</evidence>
<organism evidence="4 5">
    <name type="scientific">Xenopus laevis</name>
    <name type="common">African clawed frog</name>
    <dbReference type="NCBI Taxonomy" id="8355"/>
    <lineage>
        <taxon>Eukaryota</taxon>
        <taxon>Metazoa</taxon>
        <taxon>Chordata</taxon>
        <taxon>Craniata</taxon>
        <taxon>Vertebrata</taxon>
        <taxon>Euteleostomi</taxon>
        <taxon>Amphibia</taxon>
        <taxon>Batrachia</taxon>
        <taxon>Anura</taxon>
        <taxon>Pipoidea</taxon>
        <taxon>Pipidae</taxon>
        <taxon>Xenopodinae</taxon>
        <taxon>Xenopus</taxon>
        <taxon>Xenopus</taxon>
    </lineage>
</organism>
<dbReference type="InterPro" id="IPR013783">
    <property type="entry name" value="Ig-like_fold"/>
</dbReference>
<protein>
    <recommendedName>
        <fullName evidence="3">Ig-like domain-containing protein</fullName>
    </recommendedName>
</protein>
<dbReference type="Gene3D" id="2.60.40.10">
    <property type="entry name" value="Immunoglobulins"/>
    <property type="match status" value="3"/>
</dbReference>
<feature type="domain" description="Ig-like" evidence="3">
    <location>
        <begin position="1"/>
        <end position="89"/>
    </location>
</feature>
<reference evidence="5" key="1">
    <citation type="journal article" date="2016" name="Nature">
        <title>Genome evolution in the allotetraploid frog Xenopus laevis.</title>
        <authorList>
            <person name="Session A.M."/>
            <person name="Uno Y."/>
            <person name="Kwon T."/>
            <person name="Chapman J.A."/>
            <person name="Toyoda A."/>
            <person name="Takahashi S."/>
            <person name="Fukui A."/>
            <person name="Hikosaka A."/>
            <person name="Suzuki A."/>
            <person name="Kondo M."/>
            <person name="van Heeringen S.J."/>
            <person name="Quigley I."/>
            <person name="Heinz S."/>
            <person name="Ogino H."/>
            <person name="Ochi H."/>
            <person name="Hellsten U."/>
            <person name="Lyons J.B."/>
            <person name="Simakov O."/>
            <person name="Putnam N."/>
            <person name="Stites J."/>
            <person name="Kuroki Y."/>
            <person name="Tanaka T."/>
            <person name="Michiue T."/>
            <person name="Watanabe M."/>
            <person name="Bogdanovic O."/>
            <person name="Lister R."/>
            <person name="Georgiou G."/>
            <person name="Paranjpe S.S."/>
            <person name="van Kruijsbergen I."/>
            <person name="Shu S."/>
            <person name="Carlson J."/>
            <person name="Kinoshita T."/>
            <person name="Ohta Y."/>
            <person name="Mawaribuchi S."/>
            <person name="Jenkins J."/>
            <person name="Grimwood J."/>
            <person name="Schmutz J."/>
            <person name="Mitros T."/>
            <person name="Mozaffari S.V."/>
            <person name="Suzuki Y."/>
            <person name="Haramoto Y."/>
            <person name="Yamamoto T.S."/>
            <person name="Takagi C."/>
            <person name="Heald R."/>
            <person name="Miller K."/>
            <person name="Haudenschild C."/>
            <person name="Kitzman J."/>
            <person name="Nakayama T."/>
            <person name="Izutsu Y."/>
            <person name="Robert J."/>
            <person name="Fortriede J."/>
            <person name="Burns K."/>
            <person name="Lotay V."/>
            <person name="Karimi K."/>
            <person name="Yasuoka Y."/>
            <person name="Dichmann D.S."/>
            <person name="Flajnik M.F."/>
            <person name="Houston D.W."/>
            <person name="Shendure J."/>
            <person name="DuPasquier L."/>
            <person name="Vize P.D."/>
            <person name="Zorn A.M."/>
            <person name="Ito M."/>
            <person name="Marcotte E.M."/>
            <person name="Wallingford J.B."/>
            <person name="Ito Y."/>
            <person name="Asashima M."/>
            <person name="Ueno N."/>
            <person name="Matsuda Y."/>
            <person name="Veenstra G.J."/>
            <person name="Fujiyama A."/>
            <person name="Harland R.M."/>
            <person name="Taira M."/>
            <person name="Rokhsar D.S."/>
        </authorList>
    </citation>
    <scope>NUCLEOTIDE SEQUENCE [LARGE SCALE GENOMIC DNA]</scope>
    <source>
        <strain evidence="5">J</strain>
    </source>
</reference>
<evidence type="ECO:0000259" key="3">
    <source>
        <dbReference type="PROSITE" id="PS50835"/>
    </source>
</evidence>
<feature type="domain" description="Ig-like" evidence="3">
    <location>
        <begin position="97"/>
        <end position="189"/>
    </location>
</feature>
<evidence type="ECO:0000256" key="2">
    <source>
        <dbReference type="SAM" id="Phobius"/>
    </source>
</evidence>
<evidence type="ECO:0000313" key="4">
    <source>
        <dbReference type="EMBL" id="OCU01281.1"/>
    </source>
</evidence>
<dbReference type="InterPro" id="IPR036179">
    <property type="entry name" value="Ig-like_dom_sf"/>
</dbReference>
<accession>A0A974E0Z9</accession>
<dbReference type="EMBL" id="CM004466">
    <property type="protein sequence ID" value="OCU01281.1"/>
    <property type="molecule type" value="Genomic_DNA"/>
</dbReference>
<gene>
    <name evidence="4" type="ORF">XELAEV_18007071mg</name>
</gene>
<evidence type="ECO:0000313" key="5">
    <source>
        <dbReference type="Proteomes" id="UP000694892"/>
    </source>
</evidence>
<dbReference type="AlphaFoldDB" id="A0A974E0Z9"/>
<dbReference type="PANTHER" id="PTHR23411">
    <property type="entry name" value="TAPASIN"/>
    <property type="match status" value="1"/>
</dbReference>
<dbReference type="PROSITE" id="PS00290">
    <property type="entry name" value="IG_MHC"/>
    <property type="match status" value="1"/>
</dbReference>
<keyword evidence="1" id="KW-0393">Immunoglobulin domain</keyword>
<feature type="domain" description="Ig-like" evidence="3">
    <location>
        <begin position="199"/>
        <end position="305"/>
    </location>
</feature>
<dbReference type="SUPFAM" id="SSF48726">
    <property type="entry name" value="Immunoglobulin"/>
    <property type="match status" value="3"/>
</dbReference>
<keyword evidence="2" id="KW-0472">Membrane</keyword>
<dbReference type="SMART" id="SM00407">
    <property type="entry name" value="IGc1"/>
    <property type="match status" value="2"/>
</dbReference>
<dbReference type="OMA" id="CISDSIQ"/>
<dbReference type="InterPro" id="IPR003006">
    <property type="entry name" value="Ig/MHC_CS"/>
</dbReference>
<dbReference type="Pfam" id="PF07654">
    <property type="entry name" value="C1-set"/>
    <property type="match status" value="3"/>
</dbReference>
<name>A0A974E0Z9_XENLA</name>
<keyword evidence="2" id="KW-1133">Transmembrane helix</keyword>
<dbReference type="InterPro" id="IPR050380">
    <property type="entry name" value="Immune_Resp_Modulators"/>
</dbReference>
<sequence>MPCCSSLTSDATIGCLASGFLPQPVKIQWKSGSGTDPSKIKNFPAVMQQSGVFVSSSQVTIPISRWNSESFTCTVTHESTGTEVTKELRDTGCNRTPKITIIPPTQKDLTLSANVNLTCMVTNLATINNIKMKWQVNGEDRTENEPSSVKQSDDTHSLTLTLEIKSSEWYKNTYNCSFDSGNIKLKAVSGERTGTERKPSVFMYSLHKDGKSSICSDKDTTFISIVCLVKGFSPKDIYVTWQYKGNNNTNVLNSEPQLDIEARDNTYVLFSMITIPKKDWCNFVSYTCNVHHMMNNHLFVDETYNCEEEDNAFWSMAFSFITLFLISISYGAVITLIKTKWLISRMLHLETNVVGR</sequence>
<dbReference type="PROSITE" id="PS50835">
    <property type="entry name" value="IG_LIKE"/>
    <property type="match status" value="3"/>
</dbReference>